<dbReference type="AlphaFoldDB" id="A0A452XWL6"/>
<accession>A0A452XWL6</accession>
<dbReference type="Gramene" id="AET1Gv20193000.16">
    <property type="protein sequence ID" value="AET1Gv20193000.16"/>
    <property type="gene ID" value="AET1Gv20193000"/>
</dbReference>
<name>A0A452XWL6_AEGTS</name>
<feature type="compositionally biased region" description="Basic residues" evidence="1">
    <location>
        <begin position="77"/>
        <end position="91"/>
    </location>
</feature>
<sequence length="171" mass="18707">GEGEQQLRQAACLVRAAWWPTHRRFHGRSWAVPRQRCGWLGQRLGIQEGRSGPASMRGVQRPRAGRRCAGGDGGGSWRRHQRPWRRRHGTPRAHLSVHGSAAMGPPCTPRHASSVPHGGRDAAAHALPAPSHPLHQEEASLPDARTTPPHLPHCNGHLLDEAEVSIMTTRG</sequence>
<dbReference type="EnsemblPlants" id="AET1Gv20193000.16">
    <property type="protein sequence ID" value="AET1Gv20193000.16"/>
    <property type="gene ID" value="AET1Gv20193000"/>
</dbReference>
<evidence type="ECO:0000313" key="3">
    <source>
        <dbReference type="Proteomes" id="UP000015105"/>
    </source>
</evidence>
<proteinExistence type="predicted"/>
<reference evidence="2" key="5">
    <citation type="journal article" date="2021" name="G3 (Bethesda)">
        <title>Aegilops tauschii genome assembly Aet v5.0 features greater sequence contiguity and improved annotation.</title>
        <authorList>
            <person name="Wang L."/>
            <person name="Zhu T."/>
            <person name="Rodriguez J.C."/>
            <person name="Deal K.R."/>
            <person name="Dubcovsky J."/>
            <person name="McGuire P.E."/>
            <person name="Lux T."/>
            <person name="Spannagl M."/>
            <person name="Mayer K.F.X."/>
            <person name="Baldrich P."/>
            <person name="Meyers B.C."/>
            <person name="Huo N."/>
            <person name="Gu Y.Q."/>
            <person name="Zhou H."/>
            <person name="Devos K.M."/>
            <person name="Bennetzen J.L."/>
            <person name="Unver T."/>
            <person name="Budak H."/>
            <person name="Gulick P.J."/>
            <person name="Galiba G."/>
            <person name="Kalapos B."/>
            <person name="Nelson D.R."/>
            <person name="Li P."/>
            <person name="You F.M."/>
            <person name="Luo M.C."/>
            <person name="Dvorak J."/>
        </authorList>
    </citation>
    <scope>NUCLEOTIDE SEQUENCE [LARGE SCALE GENOMIC DNA]</scope>
    <source>
        <strain evidence="2">cv. AL8/78</strain>
    </source>
</reference>
<feature type="region of interest" description="Disordered" evidence="1">
    <location>
        <begin position="48"/>
        <end position="127"/>
    </location>
</feature>
<organism evidence="2 3">
    <name type="scientific">Aegilops tauschii subsp. strangulata</name>
    <name type="common">Goatgrass</name>
    <dbReference type="NCBI Taxonomy" id="200361"/>
    <lineage>
        <taxon>Eukaryota</taxon>
        <taxon>Viridiplantae</taxon>
        <taxon>Streptophyta</taxon>
        <taxon>Embryophyta</taxon>
        <taxon>Tracheophyta</taxon>
        <taxon>Spermatophyta</taxon>
        <taxon>Magnoliopsida</taxon>
        <taxon>Liliopsida</taxon>
        <taxon>Poales</taxon>
        <taxon>Poaceae</taxon>
        <taxon>BOP clade</taxon>
        <taxon>Pooideae</taxon>
        <taxon>Triticodae</taxon>
        <taxon>Triticeae</taxon>
        <taxon>Triticinae</taxon>
        <taxon>Aegilops</taxon>
    </lineage>
</organism>
<protein>
    <submittedName>
        <fullName evidence="2">Uncharacterized protein</fullName>
    </submittedName>
</protein>
<evidence type="ECO:0000256" key="1">
    <source>
        <dbReference type="SAM" id="MobiDB-lite"/>
    </source>
</evidence>
<reference evidence="3" key="2">
    <citation type="journal article" date="2017" name="Nat. Plants">
        <title>The Aegilops tauschii genome reveals multiple impacts of transposons.</title>
        <authorList>
            <person name="Zhao G."/>
            <person name="Zou C."/>
            <person name="Li K."/>
            <person name="Wang K."/>
            <person name="Li T."/>
            <person name="Gao L."/>
            <person name="Zhang X."/>
            <person name="Wang H."/>
            <person name="Yang Z."/>
            <person name="Liu X."/>
            <person name="Jiang W."/>
            <person name="Mao L."/>
            <person name="Kong X."/>
            <person name="Jiao Y."/>
            <person name="Jia J."/>
        </authorList>
    </citation>
    <scope>NUCLEOTIDE SEQUENCE [LARGE SCALE GENOMIC DNA]</scope>
    <source>
        <strain evidence="3">cv. AL8/78</strain>
    </source>
</reference>
<reference evidence="2" key="3">
    <citation type="journal article" date="2017" name="Nature">
        <title>Genome sequence of the progenitor of the wheat D genome Aegilops tauschii.</title>
        <authorList>
            <person name="Luo M.C."/>
            <person name="Gu Y.Q."/>
            <person name="Puiu D."/>
            <person name="Wang H."/>
            <person name="Twardziok S.O."/>
            <person name="Deal K.R."/>
            <person name="Huo N."/>
            <person name="Zhu T."/>
            <person name="Wang L."/>
            <person name="Wang Y."/>
            <person name="McGuire P.E."/>
            <person name="Liu S."/>
            <person name="Long H."/>
            <person name="Ramasamy R.K."/>
            <person name="Rodriguez J.C."/>
            <person name="Van S.L."/>
            <person name="Yuan L."/>
            <person name="Wang Z."/>
            <person name="Xia Z."/>
            <person name="Xiao L."/>
            <person name="Anderson O.D."/>
            <person name="Ouyang S."/>
            <person name="Liang Y."/>
            <person name="Zimin A.V."/>
            <person name="Pertea G."/>
            <person name="Qi P."/>
            <person name="Bennetzen J.L."/>
            <person name="Dai X."/>
            <person name="Dawson M.W."/>
            <person name="Muller H.G."/>
            <person name="Kugler K."/>
            <person name="Rivarola-Duarte L."/>
            <person name="Spannagl M."/>
            <person name="Mayer K.F.X."/>
            <person name="Lu F.H."/>
            <person name="Bevan M.W."/>
            <person name="Leroy P."/>
            <person name="Li P."/>
            <person name="You F.M."/>
            <person name="Sun Q."/>
            <person name="Liu Z."/>
            <person name="Lyons E."/>
            <person name="Wicker T."/>
            <person name="Salzberg S.L."/>
            <person name="Devos K.M."/>
            <person name="Dvorak J."/>
        </authorList>
    </citation>
    <scope>NUCLEOTIDE SEQUENCE [LARGE SCALE GENOMIC DNA]</scope>
    <source>
        <strain evidence="2">cv. AL8/78</strain>
    </source>
</reference>
<dbReference type="Proteomes" id="UP000015105">
    <property type="component" value="Chromosome 1D"/>
</dbReference>
<reference evidence="2" key="4">
    <citation type="submission" date="2019-03" db="UniProtKB">
        <authorList>
            <consortium name="EnsemblPlants"/>
        </authorList>
    </citation>
    <scope>IDENTIFICATION</scope>
</reference>
<keyword evidence="3" id="KW-1185">Reference proteome</keyword>
<reference evidence="3" key="1">
    <citation type="journal article" date="2014" name="Science">
        <title>Ancient hybridizations among the ancestral genomes of bread wheat.</title>
        <authorList>
            <consortium name="International Wheat Genome Sequencing Consortium,"/>
            <person name="Marcussen T."/>
            <person name="Sandve S.R."/>
            <person name="Heier L."/>
            <person name="Spannagl M."/>
            <person name="Pfeifer M."/>
            <person name="Jakobsen K.S."/>
            <person name="Wulff B.B."/>
            <person name="Steuernagel B."/>
            <person name="Mayer K.F."/>
            <person name="Olsen O.A."/>
        </authorList>
    </citation>
    <scope>NUCLEOTIDE SEQUENCE [LARGE SCALE GENOMIC DNA]</scope>
    <source>
        <strain evidence="3">cv. AL8/78</strain>
    </source>
</reference>
<evidence type="ECO:0000313" key="2">
    <source>
        <dbReference type="EnsemblPlants" id="AET1Gv20193000.16"/>
    </source>
</evidence>